<proteinExistence type="predicted"/>
<accession>A0A0E9Q7X7</accession>
<evidence type="ECO:0000313" key="1">
    <source>
        <dbReference type="EMBL" id="JAH12435.1"/>
    </source>
</evidence>
<reference evidence="1" key="2">
    <citation type="journal article" date="2015" name="Fish Shellfish Immunol.">
        <title>Early steps in the European eel (Anguilla anguilla)-Vibrio vulnificus interaction in the gills: Role of the RtxA13 toxin.</title>
        <authorList>
            <person name="Callol A."/>
            <person name="Pajuelo D."/>
            <person name="Ebbesson L."/>
            <person name="Teles M."/>
            <person name="MacKenzie S."/>
            <person name="Amaro C."/>
        </authorList>
    </citation>
    <scope>NUCLEOTIDE SEQUENCE</scope>
</reference>
<reference evidence="1" key="1">
    <citation type="submission" date="2014-11" db="EMBL/GenBank/DDBJ databases">
        <authorList>
            <person name="Amaro Gonzalez C."/>
        </authorList>
    </citation>
    <scope>NUCLEOTIDE SEQUENCE</scope>
</reference>
<dbReference type="AlphaFoldDB" id="A0A0E9Q7X7"/>
<sequence length="26" mass="2886">MNVYIILGHALFSKLGTEPPRLVTSE</sequence>
<name>A0A0E9Q7X7_ANGAN</name>
<protein>
    <submittedName>
        <fullName evidence="1">Uncharacterized protein</fullName>
    </submittedName>
</protein>
<organism evidence="1">
    <name type="scientific">Anguilla anguilla</name>
    <name type="common">European freshwater eel</name>
    <name type="synonym">Muraena anguilla</name>
    <dbReference type="NCBI Taxonomy" id="7936"/>
    <lineage>
        <taxon>Eukaryota</taxon>
        <taxon>Metazoa</taxon>
        <taxon>Chordata</taxon>
        <taxon>Craniata</taxon>
        <taxon>Vertebrata</taxon>
        <taxon>Euteleostomi</taxon>
        <taxon>Actinopterygii</taxon>
        <taxon>Neopterygii</taxon>
        <taxon>Teleostei</taxon>
        <taxon>Anguilliformes</taxon>
        <taxon>Anguillidae</taxon>
        <taxon>Anguilla</taxon>
    </lineage>
</organism>
<dbReference type="EMBL" id="GBXM01096142">
    <property type="protein sequence ID" value="JAH12435.1"/>
    <property type="molecule type" value="Transcribed_RNA"/>
</dbReference>